<dbReference type="Proteomes" id="UP001164743">
    <property type="component" value="Chromosome 8A"/>
</dbReference>
<keyword evidence="2" id="KW-0732">Signal</keyword>
<feature type="region of interest" description="Disordered" evidence="1">
    <location>
        <begin position="119"/>
        <end position="144"/>
    </location>
</feature>
<dbReference type="RefSeq" id="XP_053022838.1">
    <property type="nucleotide sequence ID" value="XM_053171589.1"/>
</dbReference>
<feature type="compositionally biased region" description="Polar residues" evidence="1">
    <location>
        <begin position="64"/>
        <end position="78"/>
    </location>
</feature>
<accession>A0ABY7CSG5</accession>
<protein>
    <submittedName>
        <fullName evidence="3">Uncharacterized protein</fullName>
    </submittedName>
</protein>
<dbReference type="EMBL" id="CP110428">
    <property type="protein sequence ID" value="WAQ87283.1"/>
    <property type="molecule type" value="Genomic_DNA"/>
</dbReference>
<gene>
    <name evidence="3" type="ORF">PtA15_8A187</name>
</gene>
<evidence type="ECO:0000256" key="2">
    <source>
        <dbReference type="SAM" id="SignalP"/>
    </source>
</evidence>
<feature type="signal peptide" evidence="2">
    <location>
        <begin position="1"/>
        <end position="19"/>
    </location>
</feature>
<dbReference type="GeneID" id="77812484"/>
<proteinExistence type="predicted"/>
<feature type="chain" id="PRO_5046919564" evidence="2">
    <location>
        <begin position="20"/>
        <end position="389"/>
    </location>
</feature>
<organism evidence="3 4">
    <name type="scientific">Puccinia triticina</name>
    <dbReference type="NCBI Taxonomy" id="208348"/>
    <lineage>
        <taxon>Eukaryota</taxon>
        <taxon>Fungi</taxon>
        <taxon>Dikarya</taxon>
        <taxon>Basidiomycota</taxon>
        <taxon>Pucciniomycotina</taxon>
        <taxon>Pucciniomycetes</taxon>
        <taxon>Pucciniales</taxon>
        <taxon>Pucciniaceae</taxon>
        <taxon>Puccinia</taxon>
    </lineage>
</organism>
<reference evidence="3" key="1">
    <citation type="submission" date="2022-10" db="EMBL/GenBank/DDBJ databases">
        <title>Puccinia triticina Genome sequencing and assembly.</title>
        <authorList>
            <person name="Li C."/>
        </authorList>
    </citation>
    <scope>NUCLEOTIDE SEQUENCE</scope>
    <source>
        <strain evidence="3">Pt15</strain>
    </source>
</reference>
<keyword evidence="4" id="KW-1185">Reference proteome</keyword>
<evidence type="ECO:0000313" key="3">
    <source>
        <dbReference type="EMBL" id="WAQ87283.1"/>
    </source>
</evidence>
<feature type="compositionally biased region" description="Polar residues" evidence="1">
    <location>
        <begin position="133"/>
        <end position="144"/>
    </location>
</feature>
<feature type="region of interest" description="Disordered" evidence="1">
    <location>
        <begin position="22"/>
        <end position="101"/>
    </location>
</feature>
<evidence type="ECO:0000313" key="4">
    <source>
        <dbReference type="Proteomes" id="UP001164743"/>
    </source>
</evidence>
<name>A0ABY7CSG5_9BASI</name>
<sequence>MRFALVAGALVLGATVSEGRSIAPSPVKRTTEHLEFATPTRNLKRARQESGWNPATEADDESSNQENVDPSAYHSKTPNGAKKNGHKAPKMYHESAPMGGSPLAHMPLSPLSLHRMYKRTKGSKNQSTEEETMPSQGINENTPPTFEEYINSFPSRPNRSLHSASTDIDRDHAKLASPKPASEAGFSVASETFPSDIPGFVDIALPDQHAGVARTVSGLAYSMNSDLGTGELELGTSTSHSTQFFMSPIKTHPGSSLYRLRVPVMDSSTFQTVDHCATFPITHAGPLSLKKCGSLPGFSQTFSYDTASGELQPVYNDAPSSSLAESNQNLPGHQINKRQFYRVPNCESESAPLSKRDGTPPSAAAIFYFVPVEGVKTGSYPTFPSTNSD</sequence>
<evidence type="ECO:0000256" key="1">
    <source>
        <dbReference type="SAM" id="MobiDB-lite"/>
    </source>
</evidence>